<keyword evidence="3" id="KW-1185">Reference proteome</keyword>
<dbReference type="Proteomes" id="UP001141552">
    <property type="component" value="Unassembled WGS sequence"/>
</dbReference>
<feature type="compositionally biased region" description="Polar residues" evidence="1">
    <location>
        <begin position="178"/>
        <end position="191"/>
    </location>
</feature>
<protein>
    <recommendedName>
        <fullName evidence="4">DUF4283 domain-containing protein</fullName>
    </recommendedName>
</protein>
<dbReference type="EMBL" id="JAKUCV010004553">
    <property type="protein sequence ID" value="KAJ4834995.1"/>
    <property type="molecule type" value="Genomic_DNA"/>
</dbReference>
<proteinExistence type="predicted"/>
<feature type="region of interest" description="Disordered" evidence="1">
    <location>
        <begin position="169"/>
        <end position="215"/>
    </location>
</feature>
<dbReference type="AlphaFoldDB" id="A0A9Q0FQU3"/>
<evidence type="ECO:0008006" key="4">
    <source>
        <dbReference type="Google" id="ProtNLM"/>
    </source>
</evidence>
<feature type="compositionally biased region" description="Pro residues" evidence="1">
    <location>
        <begin position="283"/>
        <end position="292"/>
    </location>
</feature>
<feature type="region of interest" description="Disordered" evidence="1">
    <location>
        <begin position="235"/>
        <end position="300"/>
    </location>
</feature>
<evidence type="ECO:0000313" key="3">
    <source>
        <dbReference type="Proteomes" id="UP001141552"/>
    </source>
</evidence>
<sequence length="384" mass="42765">MPFGAISELFQKPGSLVSKITPLGGVSFLFTFESVADMTSMTNNQTGWISQIFSSFRAWKEGDSAINRLCWILVRGVPANAWSSDFFRLIMSSVGSMVDWSSQAASKSKMDVAEILILTDNNAFINKLLSVKIGHRFYKIGLFESQYDPLDWDWSTHGASDVVKSDQANYCEDDGNKETPTSSSVQLTSPSDPAHAVSKSRKPYSPKNEYQQTISASPMSEDLFRLWPIIDQMFSNPEPPQLSQRTGSSKSIPSEPEEHAGIYPSDGPTKSQLTTVPTTEPHSPAPFAPSPTAPLTAHSQSNDYSNSNYIIRPLPINPFTLPLVPWWFPMRHDAEEELCSRVLTHVDVSRFLWLVVQRGGSLELRRWVPVEREWRPGVADGSSS</sequence>
<gene>
    <name evidence="2" type="ORF">Tsubulata_027419</name>
</gene>
<reference evidence="2" key="2">
    <citation type="journal article" date="2023" name="Plants (Basel)">
        <title>Annotation of the Turnera subulata (Passifloraceae) Draft Genome Reveals the S-Locus Evolved after the Divergence of Turneroideae from Passifloroideae in a Stepwise Manner.</title>
        <authorList>
            <person name="Henning P.M."/>
            <person name="Roalson E.H."/>
            <person name="Mir W."/>
            <person name="McCubbin A.G."/>
            <person name="Shore J.S."/>
        </authorList>
    </citation>
    <scope>NUCLEOTIDE SEQUENCE</scope>
    <source>
        <strain evidence="2">F60SS</strain>
    </source>
</reference>
<evidence type="ECO:0000256" key="1">
    <source>
        <dbReference type="SAM" id="MobiDB-lite"/>
    </source>
</evidence>
<evidence type="ECO:0000313" key="2">
    <source>
        <dbReference type="EMBL" id="KAJ4834995.1"/>
    </source>
</evidence>
<comment type="caution">
    <text evidence="2">The sequence shown here is derived from an EMBL/GenBank/DDBJ whole genome shotgun (WGS) entry which is preliminary data.</text>
</comment>
<dbReference type="PANTHER" id="PTHR34427:SF5">
    <property type="entry name" value="DUF4283 DOMAIN-CONTAINING PROTEIN"/>
    <property type="match status" value="1"/>
</dbReference>
<name>A0A9Q0FQU3_9ROSI</name>
<feature type="compositionally biased region" description="Polar residues" evidence="1">
    <location>
        <begin position="268"/>
        <end position="280"/>
    </location>
</feature>
<dbReference type="PANTHER" id="PTHR34427">
    <property type="entry name" value="DUF4283 DOMAIN PROTEIN"/>
    <property type="match status" value="1"/>
</dbReference>
<reference evidence="2" key="1">
    <citation type="submission" date="2022-02" db="EMBL/GenBank/DDBJ databases">
        <authorList>
            <person name="Henning P.M."/>
            <person name="McCubbin A.G."/>
            <person name="Shore J.S."/>
        </authorList>
    </citation>
    <scope>NUCLEOTIDE SEQUENCE</scope>
    <source>
        <strain evidence="2">F60SS</strain>
        <tissue evidence="2">Leaves</tissue>
    </source>
</reference>
<organism evidence="2 3">
    <name type="scientific">Turnera subulata</name>
    <dbReference type="NCBI Taxonomy" id="218843"/>
    <lineage>
        <taxon>Eukaryota</taxon>
        <taxon>Viridiplantae</taxon>
        <taxon>Streptophyta</taxon>
        <taxon>Embryophyta</taxon>
        <taxon>Tracheophyta</taxon>
        <taxon>Spermatophyta</taxon>
        <taxon>Magnoliopsida</taxon>
        <taxon>eudicotyledons</taxon>
        <taxon>Gunneridae</taxon>
        <taxon>Pentapetalae</taxon>
        <taxon>rosids</taxon>
        <taxon>fabids</taxon>
        <taxon>Malpighiales</taxon>
        <taxon>Passifloraceae</taxon>
        <taxon>Turnera</taxon>
    </lineage>
</organism>
<accession>A0A9Q0FQU3</accession>
<feature type="compositionally biased region" description="Polar residues" evidence="1">
    <location>
        <begin position="241"/>
        <end position="252"/>
    </location>
</feature>